<name>A0ACC7P1E2_9BACL</name>
<protein>
    <submittedName>
        <fullName evidence="1">Histidine kinase</fullName>
    </submittedName>
</protein>
<gene>
    <name evidence="1" type="ORF">ACI1P1_21215</name>
</gene>
<keyword evidence="1" id="KW-0808">Transferase</keyword>
<keyword evidence="2" id="KW-1185">Reference proteome</keyword>
<dbReference type="Proteomes" id="UP001631969">
    <property type="component" value="Unassembled WGS sequence"/>
</dbReference>
<keyword evidence="1" id="KW-0418">Kinase</keyword>
<proteinExistence type="predicted"/>
<sequence length="587" mass="66000">MKKTNRLIHYFQNLRFRQKLIVSYLTVSIIPLIMLGAFSYMQANGLLLKQARQNLDNSVRQATESISYRTRQYEAIINSVTQNIVFKQIFNATSGDFTGLYRDYVDPFFGNILDFNPDILQISVFTNRTELLRGEYILPLQLTDALLWARTAGQGEPDKTQWSANNGKFFATRTFTDTDNKRPEGQSAAILFLSLDGDSLFKGLEDVQASSYGVLIVNREGQPVLARNVGMEALPGQDGKLLTELTGSNGFIKYGQTEYMYVQGEIAETGWRVFYFTPRSGLSVDVRSIVKAAALIIGLCLLILLFIISLFSSTFVKRITHLNKTMMMVENGNLKVSVASSSTDEIGQLTNRFNRMLGNINTLIEEVYQSKIIQKEAELKALQTQINPHFLYNTLSIINWKALEIDAMEISRITTTVSKFYRTVLNKGKNVIAVSQELENANAYMQIQLIMHNNSFDFVCQVEEELLHYDMIHLIFQPLLENALEHGIDRLRKNTRRGLVSLTGHLTEEGLLQFVIADNGPGMDAETLEQLLAPHARGYGLKNVHDRIQILFGAAYGLVITSDPGQGTQVTVTFPKFLVGPGTEPPL</sequence>
<reference evidence="1" key="1">
    <citation type="submission" date="2024-12" db="EMBL/GenBank/DDBJ databases">
        <authorList>
            <person name="Wu N."/>
        </authorList>
    </citation>
    <scope>NUCLEOTIDE SEQUENCE</scope>
    <source>
        <strain evidence="1">P15</strain>
    </source>
</reference>
<dbReference type="EMBL" id="JBJURJ010000015">
    <property type="protein sequence ID" value="MFM9330813.1"/>
    <property type="molecule type" value="Genomic_DNA"/>
</dbReference>
<accession>A0ACC7P1E2</accession>
<organism evidence="1 2">
    <name type="scientific">Paenibacillus mesotrionivorans</name>
    <dbReference type="NCBI Taxonomy" id="3160968"/>
    <lineage>
        <taxon>Bacteria</taxon>
        <taxon>Bacillati</taxon>
        <taxon>Bacillota</taxon>
        <taxon>Bacilli</taxon>
        <taxon>Bacillales</taxon>
        <taxon>Paenibacillaceae</taxon>
        <taxon>Paenibacillus</taxon>
    </lineage>
</organism>
<comment type="caution">
    <text evidence="1">The sequence shown here is derived from an EMBL/GenBank/DDBJ whole genome shotgun (WGS) entry which is preliminary data.</text>
</comment>
<evidence type="ECO:0000313" key="2">
    <source>
        <dbReference type="Proteomes" id="UP001631969"/>
    </source>
</evidence>
<evidence type="ECO:0000313" key="1">
    <source>
        <dbReference type="EMBL" id="MFM9330813.1"/>
    </source>
</evidence>